<comment type="caution">
    <text evidence="1">The sequence shown here is derived from an EMBL/GenBank/DDBJ whole genome shotgun (WGS) entry which is preliminary data.</text>
</comment>
<dbReference type="Proteomes" id="UP001515780">
    <property type="component" value="Unassembled WGS sequence"/>
</dbReference>
<proteinExistence type="predicted"/>
<reference evidence="1 2" key="1">
    <citation type="journal article" date="2019" name="bioRxiv">
        <title>Bacteria contribute to plant secondary compound degradation in a generalist herbivore system.</title>
        <authorList>
            <person name="Francoeur C.B."/>
            <person name="Khadempour L."/>
            <person name="Moreira-Soto R.D."/>
            <person name="Gotting K."/>
            <person name="Book A.J."/>
            <person name="Pinto-Tomas A.A."/>
            <person name="Keefover-Ring K."/>
            <person name="Currie C.R."/>
        </authorList>
    </citation>
    <scope>NUCLEOTIDE SEQUENCE [LARGE SCALE GENOMIC DNA]</scope>
    <source>
        <strain evidence="1">Al-1710</strain>
    </source>
</reference>
<protein>
    <submittedName>
        <fullName evidence="1">Uncharacterized protein</fullName>
    </submittedName>
</protein>
<gene>
    <name evidence="1" type="ORF">F3J37_01265</name>
</gene>
<evidence type="ECO:0000313" key="1">
    <source>
        <dbReference type="EMBL" id="NIG17306.1"/>
    </source>
</evidence>
<organism evidence="1 2">
    <name type="scientific">Candidatus Pantoea communis</name>
    <dbReference type="NCBI Taxonomy" id="2608354"/>
    <lineage>
        <taxon>Bacteria</taxon>
        <taxon>Pseudomonadati</taxon>
        <taxon>Pseudomonadota</taxon>
        <taxon>Gammaproteobacteria</taxon>
        <taxon>Enterobacterales</taxon>
        <taxon>Erwiniaceae</taxon>
        <taxon>Pantoea</taxon>
    </lineage>
</organism>
<dbReference type="RefSeq" id="WP_166718855.1">
    <property type="nucleotide sequence ID" value="NZ_VWXC01000001.1"/>
</dbReference>
<sequence>MSKTLMPDTLKYDLEIEFSPDGYTRLNTPLHWAVYNENGEITDAGINGFTEFPIPLPARINVKGRQKKTVGKDGLKSILRTNHERFHVEMFDADGPISDEHNELFNKLKDVLTEMAPKDGHYFLNLRYVPHDEDEKENELTEPMDIDLATFIVFLDYLANNHA</sequence>
<name>A0ABX0RL18_9GAMM</name>
<keyword evidence="2" id="KW-1185">Reference proteome</keyword>
<accession>A0ABX0RL18</accession>
<evidence type="ECO:0000313" key="2">
    <source>
        <dbReference type="Proteomes" id="UP001515780"/>
    </source>
</evidence>
<dbReference type="EMBL" id="VWXC01000001">
    <property type="protein sequence ID" value="NIG17306.1"/>
    <property type="molecule type" value="Genomic_DNA"/>
</dbReference>